<proteinExistence type="predicted"/>
<dbReference type="Proteomes" id="UP001374579">
    <property type="component" value="Unassembled WGS sequence"/>
</dbReference>
<gene>
    <name evidence="1" type="ORF">V1264_006014</name>
</gene>
<evidence type="ECO:0000313" key="1">
    <source>
        <dbReference type="EMBL" id="KAK7094454.1"/>
    </source>
</evidence>
<accession>A0AAN9AWR3</accession>
<evidence type="ECO:0000313" key="2">
    <source>
        <dbReference type="Proteomes" id="UP001374579"/>
    </source>
</evidence>
<dbReference type="AlphaFoldDB" id="A0AAN9AWR3"/>
<comment type="caution">
    <text evidence="1">The sequence shown here is derived from an EMBL/GenBank/DDBJ whole genome shotgun (WGS) entry which is preliminary data.</text>
</comment>
<protein>
    <submittedName>
        <fullName evidence="1">Uncharacterized protein</fullName>
    </submittedName>
</protein>
<reference evidence="1 2" key="1">
    <citation type="submission" date="2024-02" db="EMBL/GenBank/DDBJ databases">
        <title>Chromosome-scale genome assembly of the rough periwinkle Littorina saxatilis.</title>
        <authorList>
            <person name="De Jode A."/>
            <person name="Faria R."/>
            <person name="Formenti G."/>
            <person name="Sims Y."/>
            <person name="Smith T.P."/>
            <person name="Tracey A."/>
            <person name="Wood J.M.D."/>
            <person name="Zagrodzka Z.B."/>
            <person name="Johannesson K."/>
            <person name="Butlin R.K."/>
            <person name="Leder E.H."/>
        </authorList>
    </citation>
    <scope>NUCLEOTIDE SEQUENCE [LARGE SCALE GENOMIC DNA]</scope>
    <source>
        <strain evidence="1">Snail1</strain>
        <tissue evidence="1">Muscle</tissue>
    </source>
</reference>
<keyword evidence="2" id="KW-1185">Reference proteome</keyword>
<name>A0AAN9AWR3_9CAEN</name>
<organism evidence="1 2">
    <name type="scientific">Littorina saxatilis</name>
    <dbReference type="NCBI Taxonomy" id="31220"/>
    <lineage>
        <taxon>Eukaryota</taxon>
        <taxon>Metazoa</taxon>
        <taxon>Spiralia</taxon>
        <taxon>Lophotrochozoa</taxon>
        <taxon>Mollusca</taxon>
        <taxon>Gastropoda</taxon>
        <taxon>Caenogastropoda</taxon>
        <taxon>Littorinimorpha</taxon>
        <taxon>Littorinoidea</taxon>
        <taxon>Littorinidae</taxon>
        <taxon>Littorina</taxon>
    </lineage>
</organism>
<dbReference type="EMBL" id="JBAMIC010000018">
    <property type="protein sequence ID" value="KAK7094454.1"/>
    <property type="molecule type" value="Genomic_DNA"/>
</dbReference>
<sequence>MHISAGKSTGGSLAYDTHTRAWNGTQEDKVLSRSALMYVDPLCRKQAELDPPPDSHCCSAALSSSTQQVCTHVDPLGQKTTRTRYVAQKSQIPWNPQLRIPGSSGDQQNLHTC</sequence>